<dbReference type="AlphaFoldDB" id="A0A6G1HIY8"/>
<protein>
    <submittedName>
        <fullName evidence="1">Uncharacterized protein</fullName>
    </submittedName>
</protein>
<name>A0A6G1HIY8_9PEZI</name>
<accession>A0A6G1HIY8</accession>
<evidence type="ECO:0000313" key="1">
    <source>
        <dbReference type="EMBL" id="KAF2395816.1"/>
    </source>
</evidence>
<keyword evidence="2" id="KW-1185">Reference proteome</keyword>
<organism evidence="1 2">
    <name type="scientific">Trichodelitschia bisporula</name>
    <dbReference type="NCBI Taxonomy" id="703511"/>
    <lineage>
        <taxon>Eukaryota</taxon>
        <taxon>Fungi</taxon>
        <taxon>Dikarya</taxon>
        <taxon>Ascomycota</taxon>
        <taxon>Pezizomycotina</taxon>
        <taxon>Dothideomycetes</taxon>
        <taxon>Dothideomycetes incertae sedis</taxon>
        <taxon>Phaeotrichales</taxon>
        <taxon>Phaeotrichaceae</taxon>
        <taxon>Trichodelitschia</taxon>
    </lineage>
</organism>
<dbReference type="EMBL" id="ML996711">
    <property type="protein sequence ID" value="KAF2395816.1"/>
    <property type="molecule type" value="Genomic_DNA"/>
</dbReference>
<reference evidence="1" key="1">
    <citation type="journal article" date="2020" name="Stud. Mycol.">
        <title>101 Dothideomycetes genomes: a test case for predicting lifestyles and emergence of pathogens.</title>
        <authorList>
            <person name="Haridas S."/>
            <person name="Albert R."/>
            <person name="Binder M."/>
            <person name="Bloem J."/>
            <person name="Labutti K."/>
            <person name="Salamov A."/>
            <person name="Andreopoulos B."/>
            <person name="Baker S."/>
            <person name="Barry K."/>
            <person name="Bills G."/>
            <person name="Bluhm B."/>
            <person name="Cannon C."/>
            <person name="Castanera R."/>
            <person name="Culley D."/>
            <person name="Daum C."/>
            <person name="Ezra D."/>
            <person name="Gonzalez J."/>
            <person name="Henrissat B."/>
            <person name="Kuo A."/>
            <person name="Liang C."/>
            <person name="Lipzen A."/>
            <person name="Lutzoni F."/>
            <person name="Magnuson J."/>
            <person name="Mondo S."/>
            <person name="Nolan M."/>
            <person name="Ohm R."/>
            <person name="Pangilinan J."/>
            <person name="Park H.-J."/>
            <person name="Ramirez L."/>
            <person name="Alfaro M."/>
            <person name="Sun H."/>
            <person name="Tritt A."/>
            <person name="Yoshinaga Y."/>
            <person name="Zwiers L.-H."/>
            <person name="Turgeon B."/>
            <person name="Goodwin S."/>
            <person name="Spatafora J."/>
            <person name="Crous P."/>
            <person name="Grigoriev I."/>
        </authorList>
    </citation>
    <scope>NUCLEOTIDE SEQUENCE</scope>
    <source>
        <strain evidence="1">CBS 262.69</strain>
    </source>
</reference>
<sequence>MSNDRCSIASDSTALPHSCFRRPLSQAGSKYPPSTPAESLVASGWRKSVVKCGKAPYRRWGGQYRSGIKIRPALKTTRTPSRLVINCLPFQNLYSYARTCVRCNNLGPVSLTPPLFASPRRASPPCLSALSQRSDQAHASLPWSATSRTQASFTA</sequence>
<proteinExistence type="predicted"/>
<dbReference type="Proteomes" id="UP000799640">
    <property type="component" value="Unassembled WGS sequence"/>
</dbReference>
<gene>
    <name evidence="1" type="ORF">EJ06DRAFT_264673</name>
</gene>
<evidence type="ECO:0000313" key="2">
    <source>
        <dbReference type="Proteomes" id="UP000799640"/>
    </source>
</evidence>